<dbReference type="AlphaFoldDB" id="A0A1J5IEV4"/>
<comment type="similarity">
    <text evidence="2 6">Belongs to the ABC-3 integral membrane protein family.</text>
</comment>
<dbReference type="GO" id="GO:0055085">
    <property type="term" value="P:transmembrane transport"/>
    <property type="evidence" value="ECO:0007669"/>
    <property type="project" value="InterPro"/>
</dbReference>
<keyword evidence="3 6" id="KW-0812">Transmembrane</keyword>
<feature type="transmembrane region" description="Helical" evidence="7">
    <location>
        <begin position="248"/>
        <end position="269"/>
    </location>
</feature>
<dbReference type="CDD" id="cd06550">
    <property type="entry name" value="TM_ABC_iron-siderophores_like"/>
    <property type="match status" value="1"/>
</dbReference>
<feature type="transmembrane region" description="Helical" evidence="7">
    <location>
        <begin position="56"/>
        <end position="82"/>
    </location>
</feature>
<dbReference type="SUPFAM" id="SSF81345">
    <property type="entry name" value="ABC transporter involved in vitamin B12 uptake, BtuC"/>
    <property type="match status" value="1"/>
</dbReference>
<dbReference type="Proteomes" id="UP000183245">
    <property type="component" value="Unassembled WGS sequence"/>
</dbReference>
<comment type="caution">
    <text evidence="8">The sequence shown here is derived from an EMBL/GenBank/DDBJ whole genome shotgun (WGS) entry which is preliminary data.</text>
</comment>
<feature type="transmembrane region" description="Helical" evidence="7">
    <location>
        <begin position="174"/>
        <end position="192"/>
    </location>
</feature>
<comment type="subcellular location">
    <subcellularLocation>
        <location evidence="6">Cell membrane</location>
        <topology evidence="6">Multi-pass membrane protein</topology>
    </subcellularLocation>
    <subcellularLocation>
        <location evidence="1">Membrane</location>
        <topology evidence="1">Multi-pass membrane protein</topology>
    </subcellularLocation>
</comment>
<evidence type="ECO:0000256" key="2">
    <source>
        <dbReference type="ARBA" id="ARBA00008034"/>
    </source>
</evidence>
<feature type="transmembrane region" description="Helical" evidence="7">
    <location>
        <begin position="94"/>
        <end position="115"/>
    </location>
</feature>
<feature type="transmembrane region" description="Helical" evidence="7">
    <location>
        <begin position="135"/>
        <end position="153"/>
    </location>
</feature>
<protein>
    <submittedName>
        <fullName evidence="8">ABC transporter</fullName>
    </submittedName>
</protein>
<sequence length="272" mass="29045">MNSILSLWQYSFIQRAVITGSFVGMLCAVLGLFLVLRKFSLIGDGLAHTSFAGVALGLFLGIFPLYAALPVAVIGSLIILLLSNKARIYGDTAIGIVSAVGISSAVMLASLSKGFNVDLMSYLFGNILAVRSSEMWASIVLAVLSLAGLTLLYHDLFALTFDETYAKSLGIKTAQLNTLFFILTAIVVVLAIQVVGIMLVSALLILPATTALQLARGFRQAILISISVSVFSIIFGIMISFARDLPTGATIVLLNFALFSIAWLSRTLARDR</sequence>
<organism evidence="8 9">
    <name type="scientific">Candidatus Wirthbacteria bacterium CG2_30_54_11</name>
    <dbReference type="NCBI Taxonomy" id="1817892"/>
    <lineage>
        <taxon>Bacteria</taxon>
        <taxon>Candidatus Wirthbacteria</taxon>
    </lineage>
</organism>
<keyword evidence="4 7" id="KW-1133">Transmembrane helix</keyword>
<evidence type="ECO:0000256" key="6">
    <source>
        <dbReference type="RuleBase" id="RU003943"/>
    </source>
</evidence>
<dbReference type="STRING" id="1817892.AUK40_05975"/>
<dbReference type="Pfam" id="PF00950">
    <property type="entry name" value="ABC-3"/>
    <property type="match status" value="1"/>
</dbReference>
<feature type="transmembrane region" description="Helical" evidence="7">
    <location>
        <begin position="12"/>
        <end position="36"/>
    </location>
</feature>
<dbReference type="GO" id="GO:0043190">
    <property type="term" value="C:ATP-binding cassette (ABC) transporter complex"/>
    <property type="evidence" value="ECO:0007669"/>
    <property type="project" value="InterPro"/>
</dbReference>
<evidence type="ECO:0000256" key="7">
    <source>
        <dbReference type="SAM" id="Phobius"/>
    </source>
</evidence>
<name>A0A1J5IEV4_9BACT</name>
<dbReference type="PANTHER" id="PTHR30477">
    <property type="entry name" value="ABC-TRANSPORTER METAL-BINDING PROTEIN"/>
    <property type="match status" value="1"/>
</dbReference>
<evidence type="ECO:0000313" key="8">
    <source>
        <dbReference type="EMBL" id="OIP95572.1"/>
    </source>
</evidence>
<proteinExistence type="inferred from homology"/>
<reference evidence="8" key="1">
    <citation type="journal article" date="2016" name="Environ. Microbiol.">
        <title>Genomic resolution of a cold subsurface aquifer community provides metabolic insights for novel microbes adapted to high CO concentrations.</title>
        <authorList>
            <person name="Probst A.J."/>
            <person name="Castelle C.J."/>
            <person name="Singh A."/>
            <person name="Brown C.T."/>
            <person name="Anantharaman K."/>
            <person name="Sharon I."/>
            <person name="Hug L.A."/>
            <person name="Burstein D."/>
            <person name="Emerson J.B."/>
            <person name="Thomas B.C."/>
            <person name="Banfield J.F."/>
        </authorList>
    </citation>
    <scope>NUCLEOTIDE SEQUENCE [LARGE SCALE GENOMIC DNA]</scope>
    <source>
        <strain evidence="8">CG2_30_54_11</strain>
    </source>
</reference>
<keyword evidence="6" id="KW-0813">Transport</keyword>
<dbReference type="GO" id="GO:0010043">
    <property type="term" value="P:response to zinc ion"/>
    <property type="evidence" value="ECO:0007669"/>
    <property type="project" value="TreeGrafter"/>
</dbReference>
<evidence type="ECO:0000256" key="5">
    <source>
        <dbReference type="ARBA" id="ARBA00023136"/>
    </source>
</evidence>
<dbReference type="Gene3D" id="1.10.3470.10">
    <property type="entry name" value="ABC transporter involved in vitamin B12 uptake, BtuC"/>
    <property type="match status" value="1"/>
</dbReference>
<feature type="transmembrane region" description="Helical" evidence="7">
    <location>
        <begin position="222"/>
        <end position="242"/>
    </location>
</feature>
<evidence type="ECO:0000256" key="1">
    <source>
        <dbReference type="ARBA" id="ARBA00004141"/>
    </source>
</evidence>
<keyword evidence="5 7" id="KW-0472">Membrane</keyword>
<evidence type="ECO:0000313" key="9">
    <source>
        <dbReference type="Proteomes" id="UP000183245"/>
    </source>
</evidence>
<dbReference type="EMBL" id="MNZT01000108">
    <property type="protein sequence ID" value="OIP95572.1"/>
    <property type="molecule type" value="Genomic_DNA"/>
</dbReference>
<evidence type="ECO:0000256" key="4">
    <source>
        <dbReference type="ARBA" id="ARBA00022989"/>
    </source>
</evidence>
<dbReference type="PANTHER" id="PTHR30477:SF0">
    <property type="entry name" value="METAL TRANSPORT SYSTEM MEMBRANE PROTEIN TM_0125-RELATED"/>
    <property type="match status" value="1"/>
</dbReference>
<accession>A0A1J5IEV4</accession>
<evidence type="ECO:0000256" key="3">
    <source>
        <dbReference type="ARBA" id="ARBA00022692"/>
    </source>
</evidence>
<dbReference type="InterPro" id="IPR037294">
    <property type="entry name" value="ABC_BtuC-like"/>
</dbReference>
<gene>
    <name evidence="8" type="ORF">AUK40_05975</name>
</gene>
<dbReference type="InterPro" id="IPR001626">
    <property type="entry name" value="ABC_TroCD"/>
</dbReference>